<evidence type="ECO:0000313" key="1">
    <source>
        <dbReference type="EMBL" id="MBB6017462.1"/>
    </source>
</evidence>
<dbReference type="AlphaFoldDB" id="A0A5C4Y917"/>
<comment type="caution">
    <text evidence="2">The sequence shown here is derived from an EMBL/GenBank/DDBJ whole genome shotgun (WGS) entry which is preliminary data.</text>
</comment>
<reference evidence="2 3" key="1">
    <citation type="submission" date="2019-06" db="EMBL/GenBank/DDBJ databases">
        <title>Genome sequence of Deinococcus radiopugnans ATCC 19172.</title>
        <authorList>
            <person name="Maclea K.S."/>
            <person name="Maynard C.R."/>
        </authorList>
    </citation>
    <scope>NUCLEOTIDE SEQUENCE [LARGE SCALE GENOMIC DNA]</scope>
    <source>
        <strain evidence="2 3">ATCC 19172</strain>
    </source>
</reference>
<gene>
    <name evidence="2" type="ORF">FHR04_06395</name>
    <name evidence="1" type="ORF">HNQ04_002727</name>
</gene>
<name>A0A5C4Y917_9DEIO</name>
<dbReference type="EMBL" id="JACHEW010000014">
    <property type="protein sequence ID" value="MBB6017462.1"/>
    <property type="molecule type" value="Genomic_DNA"/>
</dbReference>
<evidence type="ECO:0000313" key="3">
    <source>
        <dbReference type="Proteomes" id="UP000313988"/>
    </source>
</evidence>
<dbReference type="EMBL" id="VDMO01000005">
    <property type="protein sequence ID" value="TNM71988.1"/>
    <property type="molecule type" value="Genomic_DNA"/>
</dbReference>
<keyword evidence="4" id="KW-1185">Reference proteome</keyword>
<dbReference type="RefSeq" id="WP_139401739.1">
    <property type="nucleotide sequence ID" value="NZ_JACHEW010000014.1"/>
</dbReference>
<organism evidence="2 3">
    <name type="scientific">Deinococcus radiopugnans ATCC 19172</name>
    <dbReference type="NCBI Taxonomy" id="585398"/>
    <lineage>
        <taxon>Bacteria</taxon>
        <taxon>Thermotogati</taxon>
        <taxon>Deinococcota</taxon>
        <taxon>Deinococci</taxon>
        <taxon>Deinococcales</taxon>
        <taxon>Deinococcaceae</taxon>
        <taxon>Deinococcus</taxon>
    </lineage>
</organism>
<protein>
    <submittedName>
        <fullName evidence="2">Uncharacterized protein</fullName>
    </submittedName>
</protein>
<accession>A0A5C4Y917</accession>
<sequence>MAMIQRTHFMDLHYAKELQFEPYNVRSLGSAVLTSIHNFDVLRLLARLPIKEVSFQSILVLNNKAAPSVDGAYDHGYIRVRMPRVPVAQGGLDDYGRNVGQHLTVSQLAPNHQEAVTRTLLHEVAHHIQAQVRDNPGLRNEFARLWSAACKRRQTVSEYALEGQTDYWSELVVAAIAEPRIRRLDPEGIAFVLRALPQL</sequence>
<evidence type="ECO:0000313" key="2">
    <source>
        <dbReference type="EMBL" id="TNM71988.1"/>
    </source>
</evidence>
<dbReference type="Proteomes" id="UP000629870">
    <property type="component" value="Unassembled WGS sequence"/>
</dbReference>
<proteinExistence type="predicted"/>
<evidence type="ECO:0000313" key="4">
    <source>
        <dbReference type="Proteomes" id="UP000629870"/>
    </source>
</evidence>
<dbReference type="Proteomes" id="UP000313988">
    <property type="component" value="Unassembled WGS sequence"/>
</dbReference>
<reference evidence="1 4" key="2">
    <citation type="submission" date="2020-08" db="EMBL/GenBank/DDBJ databases">
        <title>Genomic Encyclopedia of Type Strains, Phase IV (KMG-IV): sequencing the most valuable type-strain genomes for metagenomic binning, comparative biology and taxonomic classification.</title>
        <authorList>
            <person name="Goeker M."/>
        </authorList>
    </citation>
    <scope>NUCLEOTIDE SEQUENCE [LARGE SCALE GENOMIC DNA]</scope>
    <source>
        <strain evidence="1 4">DSM 12027</strain>
    </source>
</reference>